<feature type="compositionally biased region" description="Acidic residues" evidence="3">
    <location>
        <begin position="242"/>
        <end position="251"/>
    </location>
</feature>
<keyword evidence="4" id="KW-1133">Transmembrane helix</keyword>
<feature type="region of interest" description="Disordered" evidence="3">
    <location>
        <begin position="202"/>
        <end position="251"/>
    </location>
</feature>
<protein>
    <recommendedName>
        <fullName evidence="6">Thioredoxin domain-containing protein</fullName>
    </recommendedName>
</protein>
<dbReference type="InterPro" id="IPR013766">
    <property type="entry name" value="Thioredoxin_domain"/>
</dbReference>
<keyword evidence="8" id="KW-1185">Reference proteome</keyword>
<dbReference type="OrthoDB" id="72053at2759"/>
<dbReference type="SUPFAM" id="SSF52833">
    <property type="entry name" value="Thioredoxin-like"/>
    <property type="match status" value="1"/>
</dbReference>
<dbReference type="EMBL" id="CAKXYY010000005">
    <property type="protein sequence ID" value="CAH2351975.1"/>
    <property type="molecule type" value="Genomic_DNA"/>
</dbReference>
<dbReference type="GO" id="GO:0006457">
    <property type="term" value="P:protein folding"/>
    <property type="evidence" value="ECO:0007669"/>
    <property type="project" value="TreeGrafter"/>
</dbReference>
<feature type="region of interest" description="Disordered" evidence="3">
    <location>
        <begin position="25"/>
        <end position="55"/>
    </location>
</feature>
<dbReference type="GO" id="GO:0005783">
    <property type="term" value="C:endoplasmic reticulum"/>
    <property type="evidence" value="ECO:0007669"/>
    <property type="project" value="TreeGrafter"/>
</dbReference>
<dbReference type="Pfam" id="PF00085">
    <property type="entry name" value="Thioredoxin"/>
    <property type="match status" value="1"/>
</dbReference>
<dbReference type="PANTHER" id="PTHR45672">
    <property type="entry name" value="PROTEIN DISULFIDE-ISOMERASE C17H9.14C-RELATED"/>
    <property type="match status" value="1"/>
</dbReference>
<feature type="compositionally biased region" description="Basic and acidic residues" evidence="3">
    <location>
        <begin position="25"/>
        <end position="36"/>
    </location>
</feature>
<keyword evidence="2 5" id="KW-0732">Signal</keyword>
<comment type="similarity">
    <text evidence="1">Belongs to the protein disulfide isomerase family.</text>
</comment>
<dbReference type="CDD" id="cd02961">
    <property type="entry name" value="PDI_a_family"/>
    <property type="match status" value="1"/>
</dbReference>
<sequence>MKVSNLVVLLSFAFGVLSEIPGGIDDKIGQKREDSGKSASYLVKREPDGIPKAPGDFVVVGAKSEAELKKIVPPKKDDQKGHEPQGIPRAPSDIVPAADSMAAAAKAEPQGINKAPSDVIKKAPAAVVKAEPQGINRAPSDVIEKAPAAVVKAEPQGINRAPSDVIEKAPAAVVKAEPQGINKAPSDDIPVAKNAVSDEAQGAFKKAPADEKVKEAAPPAQEQPKKDAEPVKPASGKKPISEEDDIVPDDEDESVTNAKAALAEVELPPSLTIENFDKVVSERLSFVEFYSPYCHHCKSLAPIWEQTFKEFHYEMKNLNIQMRQINCVENGDLCERESVGYYPNLRLYTPKRDPTTKEIIPGQHKNVATFPRSIVKTPENFKKYLKNSVAEYDEGSIDLPSSSELLNSDSMLKIMAGEITEPIFVSFFPQSDEGWKITDESSKNTFIGRCVDCLDYKQMWDKLSNQILSTVKTGHFNCMSNEDLCIKLGFQKLTHYDNTWGVNPRLAMFLPKDTGIIRLDYQEDVDIESIKQWTAKLRENYRFEKIKNRALQEILDVKNSLPFQPLNAYYPLANKMALVLVNDEELTDEDRGILPYILDYVTDSPFNINIYTSTDAKLDNYITQQSKNIIEFINYDQEAKPYEYNLPMHLATTLTSKPTLYLFKENTLVTPIYQNFAIEDMRNDLKIKEFIEKNQFPLYQELTPELLSTYFPKRFSDKKSKGFINNGVDDKVVITFIKSDDASLTNSALYNISLIAHEYHILKKEYYFMDLINKRQDKKQIVQSLLKSDASSGDVVTAMRNEIPHLFADNEVLFTFIDLAKYPELAARSGWDITGANYTVGDTIVVSRNDKFYWNKDISGQAQLRNDPSKIKSVLQYLLDPKLVKETKVNVNSLLIGSPYHNYLRFMDIVHAHGFFGYCLFSIVIYGAYVGAKKLRRRRIIRLPKSETGLGILGKRID</sequence>
<evidence type="ECO:0000256" key="1">
    <source>
        <dbReference type="ARBA" id="ARBA00006347"/>
    </source>
</evidence>
<keyword evidence="4" id="KW-0472">Membrane</keyword>
<proteinExistence type="inferred from homology"/>
<gene>
    <name evidence="7" type="ORF">CLIB1423_05S02652</name>
</gene>
<feature type="compositionally biased region" description="Basic and acidic residues" evidence="3">
    <location>
        <begin position="69"/>
        <end position="83"/>
    </location>
</feature>
<accession>A0A9P0QNI4</accession>
<evidence type="ECO:0000256" key="3">
    <source>
        <dbReference type="SAM" id="MobiDB-lite"/>
    </source>
</evidence>
<name>A0A9P0QNI4_9ASCO</name>
<evidence type="ECO:0000256" key="4">
    <source>
        <dbReference type="SAM" id="Phobius"/>
    </source>
</evidence>
<feature type="region of interest" description="Disordered" evidence="3">
    <location>
        <begin position="69"/>
        <end position="95"/>
    </location>
</feature>
<comment type="caution">
    <text evidence="7">The sequence shown here is derived from an EMBL/GenBank/DDBJ whole genome shotgun (WGS) entry which is preliminary data.</text>
</comment>
<evidence type="ECO:0000313" key="7">
    <source>
        <dbReference type="EMBL" id="CAH2351975.1"/>
    </source>
</evidence>
<dbReference type="Gene3D" id="3.40.30.10">
    <property type="entry name" value="Glutaredoxin"/>
    <property type="match status" value="2"/>
</dbReference>
<feature type="signal peptide" evidence="5">
    <location>
        <begin position="1"/>
        <end position="18"/>
    </location>
</feature>
<organism evidence="7 8">
    <name type="scientific">[Candida] railenensis</name>
    <dbReference type="NCBI Taxonomy" id="45579"/>
    <lineage>
        <taxon>Eukaryota</taxon>
        <taxon>Fungi</taxon>
        <taxon>Dikarya</taxon>
        <taxon>Ascomycota</taxon>
        <taxon>Saccharomycotina</taxon>
        <taxon>Pichiomycetes</taxon>
        <taxon>Debaryomycetaceae</taxon>
        <taxon>Kurtzmaniella</taxon>
    </lineage>
</organism>
<dbReference type="GO" id="GO:0003756">
    <property type="term" value="F:protein disulfide isomerase activity"/>
    <property type="evidence" value="ECO:0007669"/>
    <property type="project" value="TreeGrafter"/>
</dbReference>
<keyword evidence="4" id="KW-0812">Transmembrane</keyword>
<dbReference type="PANTHER" id="PTHR45672:SF3">
    <property type="entry name" value="THIOREDOXIN DOMAIN-CONTAINING PROTEIN 5"/>
    <property type="match status" value="1"/>
</dbReference>
<dbReference type="AlphaFoldDB" id="A0A9P0QNI4"/>
<dbReference type="InterPro" id="IPR036249">
    <property type="entry name" value="Thioredoxin-like_sf"/>
</dbReference>
<evidence type="ECO:0000256" key="2">
    <source>
        <dbReference type="ARBA" id="ARBA00022729"/>
    </source>
</evidence>
<feature type="transmembrane region" description="Helical" evidence="4">
    <location>
        <begin position="915"/>
        <end position="932"/>
    </location>
</feature>
<reference evidence="7" key="1">
    <citation type="submission" date="2022-03" db="EMBL/GenBank/DDBJ databases">
        <authorList>
            <person name="Legras J.-L."/>
            <person name="Devillers H."/>
            <person name="Grondin C."/>
        </authorList>
    </citation>
    <scope>NUCLEOTIDE SEQUENCE</scope>
    <source>
        <strain evidence="7">CLIB 1423</strain>
    </source>
</reference>
<dbReference type="InterPro" id="IPR051063">
    <property type="entry name" value="PDI"/>
</dbReference>
<evidence type="ECO:0000259" key="6">
    <source>
        <dbReference type="PROSITE" id="PS51352"/>
    </source>
</evidence>
<evidence type="ECO:0000256" key="5">
    <source>
        <dbReference type="SAM" id="SignalP"/>
    </source>
</evidence>
<evidence type="ECO:0000313" key="8">
    <source>
        <dbReference type="Proteomes" id="UP000837801"/>
    </source>
</evidence>
<dbReference type="PROSITE" id="PS51352">
    <property type="entry name" value="THIOREDOXIN_2"/>
    <property type="match status" value="1"/>
</dbReference>
<feature type="domain" description="Thioredoxin" evidence="6">
    <location>
        <begin position="241"/>
        <end position="390"/>
    </location>
</feature>
<feature type="chain" id="PRO_5040454658" description="Thioredoxin domain-containing protein" evidence="5">
    <location>
        <begin position="19"/>
        <end position="958"/>
    </location>
</feature>
<dbReference type="Proteomes" id="UP000837801">
    <property type="component" value="Unassembled WGS sequence"/>
</dbReference>